<evidence type="ECO:0000256" key="10">
    <source>
        <dbReference type="ARBA" id="ARBA00039918"/>
    </source>
</evidence>
<evidence type="ECO:0000256" key="1">
    <source>
        <dbReference type="ARBA" id="ARBA00004651"/>
    </source>
</evidence>
<keyword evidence="3" id="KW-0813">Transport</keyword>
<dbReference type="OrthoDB" id="8953821at2"/>
<evidence type="ECO:0000259" key="13">
    <source>
        <dbReference type="PROSITE" id="PS50850"/>
    </source>
</evidence>
<evidence type="ECO:0000256" key="6">
    <source>
        <dbReference type="ARBA" id="ARBA00022847"/>
    </source>
</evidence>
<dbReference type="FunFam" id="1.20.1250.20:FF:000001">
    <property type="entry name" value="Dicarboxylate MFS transporter"/>
    <property type="match status" value="1"/>
</dbReference>
<keyword evidence="4" id="KW-1003">Cell membrane</keyword>
<evidence type="ECO:0000256" key="9">
    <source>
        <dbReference type="ARBA" id="ARBA00037295"/>
    </source>
</evidence>
<organism evidence="14 15">
    <name type="scientific">Mycolicibacterium tokaiense</name>
    <dbReference type="NCBI Taxonomy" id="39695"/>
    <lineage>
        <taxon>Bacteria</taxon>
        <taxon>Bacillati</taxon>
        <taxon>Actinomycetota</taxon>
        <taxon>Actinomycetes</taxon>
        <taxon>Mycobacteriales</taxon>
        <taxon>Mycobacteriaceae</taxon>
        <taxon>Mycolicibacterium</taxon>
    </lineage>
</organism>
<feature type="transmembrane region" description="Helical" evidence="12">
    <location>
        <begin position="300"/>
        <end position="322"/>
    </location>
</feature>
<evidence type="ECO:0000256" key="5">
    <source>
        <dbReference type="ARBA" id="ARBA00022692"/>
    </source>
</evidence>
<feature type="transmembrane region" description="Helical" evidence="12">
    <location>
        <begin position="391"/>
        <end position="413"/>
    </location>
</feature>
<proteinExistence type="inferred from homology"/>
<keyword evidence="7 12" id="KW-1133">Transmembrane helix</keyword>
<feature type="transmembrane region" description="Helical" evidence="12">
    <location>
        <begin position="78"/>
        <end position="100"/>
    </location>
</feature>
<evidence type="ECO:0000256" key="12">
    <source>
        <dbReference type="SAM" id="Phobius"/>
    </source>
</evidence>
<feature type="transmembrane region" description="Helical" evidence="12">
    <location>
        <begin position="425"/>
        <end position="443"/>
    </location>
</feature>
<dbReference type="PANTHER" id="PTHR43528:SF1">
    <property type="entry name" value="ALPHA-KETOGLUTARATE PERMEASE"/>
    <property type="match status" value="1"/>
</dbReference>
<dbReference type="InterPro" id="IPR011701">
    <property type="entry name" value="MFS"/>
</dbReference>
<evidence type="ECO:0000256" key="2">
    <source>
        <dbReference type="ARBA" id="ARBA00008240"/>
    </source>
</evidence>
<comment type="similarity">
    <text evidence="2">Belongs to the major facilitator superfamily. Metabolite:H+ Symporter (MHS) family (TC 2.A.1.6) family.</text>
</comment>
<dbReference type="InterPro" id="IPR036259">
    <property type="entry name" value="MFS_trans_sf"/>
</dbReference>
<evidence type="ECO:0000256" key="8">
    <source>
        <dbReference type="ARBA" id="ARBA00023136"/>
    </source>
</evidence>
<dbReference type="AlphaFoldDB" id="A0A378T9T7"/>
<reference evidence="14 15" key="1">
    <citation type="submission" date="2018-06" db="EMBL/GenBank/DDBJ databases">
        <authorList>
            <consortium name="Pathogen Informatics"/>
            <person name="Doyle S."/>
        </authorList>
    </citation>
    <scope>NUCLEOTIDE SEQUENCE [LARGE SCALE GENOMIC DNA]</scope>
    <source>
        <strain evidence="14 15">NCTC10821</strain>
    </source>
</reference>
<evidence type="ECO:0000256" key="4">
    <source>
        <dbReference type="ARBA" id="ARBA00022475"/>
    </source>
</evidence>
<keyword evidence="6" id="KW-0769">Symport</keyword>
<name>A0A378T9T7_9MYCO</name>
<accession>A0A378T9T7</accession>
<dbReference type="InterPro" id="IPR051084">
    <property type="entry name" value="H+-coupled_symporters"/>
</dbReference>
<dbReference type="PROSITE" id="PS50850">
    <property type="entry name" value="MFS"/>
    <property type="match status" value="1"/>
</dbReference>
<feature type="transmembrane region" description="Helical" evidence="12">
    <location>
        <begin position="334"/>
        <end position="354"/>
    </location>
</feature>
<dbReference type="PANTHER" id="PTHR43528">
    <property type="entry name" value="ALPHA-KETOGLUTARATE PERMEASE"/>
    <property type="match status" value="1"/>
</dbReference>
<dbReference type="InterPro" id="IPR020846">
    <property type="entry name" value="MFS_dom"/>
</dbReference>
<dbReference type="RefSeq" id="WP_115277149.1">
    <property type="nucleotide sequence ID" value="NZ_AP022600.1"/>
</dbReference>
<keyword evidence="8 12" id="KW-0472">Membrane</keyword>
<dbReference type="EMBL" id="UGQT01000001">
    <property type="protein sequence ID" value="STZ56635.1"/>
    <property type="molecule type" value="Genomic_DNA"/>
</dbReference>
<sequence>MDAEDTEARDAVVDCTEGTDARPNQLERRHVQLTVAQRRAVWAAAIGNAVEFYDWAVYGTFVAIFSPLFFVADDDVTSLLAGLAVFAVGFVARPVGAVVLGSYADRVGRKRTLIIAVTITSFAALVMAVLPSYESIGVLAPITLITARLAQGFAAGGEASGSMTYLAEMAPAGRRGFIGSFQQVSSAAGILAASLMGTLLTNTLPPAALTAWGWRIAFVVAFLLGLVGFVLRRAADETDAFVRVEDRAGQQKRHSAVEALQRNPKQMLQVFGLGIPATTINYLWLTYMPTLAHTMGGIPLGQAMVANTIALALTCCILPLCGAFSDRFGRKTNLYIFTLGFVACSYPAVALLGVSLPMLVVVQLIGAVLLAFDGAIIASQYNELFPTETRAAGTAIPYALSVAMFGGTAPYVVTWLATTGRAHWIGVYVGLVALVGFLTTLTLPETSRRSLEGEHEDTKSPASPHPRKDVST</sequence>
<keyword evidence="5 12" id="KW-0812">Transmembrane</keyword>
<dbReference type="GO" id="GO:0005886">
    <property type="term" value="C:plasma membrane"/>
    <property type="evidence" value="ECO:0007669"/>
    <property type="project" value="UniProtKB-SubCell"/>
</dbReference>
<dbReference type="InterPro" id="IPR005828">
    <property type="entry name" value="MFS_sugar_transport-like"/>
</dbReference>
<feature type="transmembrane region" description="Helical" evidence="12">
    <location>
        <begin position="212"/>
        <end position="231"/>
    </location>
</feature>
<protein>
    <recommendedName>
        <fullName evidence="10">Putative proline/betaine transporter</fullName>
    </recommendedName>
</protein>
<feature type="compositionally biased region" description="Basic and acidic residues" evidence="11">
    <location>
        <begin position="448"/>
        <end position="459"/>
    </location>
</feature>
<dbReference type="GO" id="GO:0015293">
    <property type="term" value="F:symporter activity"/>
    <property type="evidence" value="ECO:0007669"/>
    <property type="project" value="UniProtKB-KW"/>
</dbReference>
<feature type="transmembrane region" description="Helical" evidence="12">
    <location>
        <begin position="136"/>
        <end position="156"/>
    </location>
</feature>
<feature type="transmembrane region" description="Helical" evidence="12">
    <location>
        <begin position="112"/>
        <end position="130"/>
    </location>
</feature>
<evidence type="ECO:0000256" key="11">
    <source>
        <dbReference type="SAM" id="MobiDB-lite"/>
    </source>
</evidence>
<comment type="subcellular location">
    <subcellularLocation>
        <location evidence="1">Cell membrane</location>
        <topology evidence="1">Multi-pass membrane protein</topology>
    </subcellularLocation>
</comment>
<dbReference type="Gene3D" id="1.20.1250.20">
    <property type="entry name" value="MFS general substrate transporter like domains"/>
    <property type="match status" value="2"/>
</dbReference>
<evidence type="ECO:0000313" key="14">
    <source>
        <dbReference type="EMBL" id="STZ56635.1"/>
    </source>
</evidence>
<evidence type="ECO:0000313" key="15">
    <source>
        <dbReference type="Proteomes" id="UP000254978"/>
    </source>
</evidence>
<feature type="region of interest" description="Disordered" evidence="11">
    <location>
        <begin position="448"/>
        <end position="472"/>
    </location>
</feature>
<dbReference type="Pfam" id="PF00083">
    <property type="entry name" value="Sugar_tr"/>
    <property type="match status" value="1"/>
</dbReference>
<feature type="domain" description="Major facilitator superfamily (MFS) profile" evidence="13">
    <location>
        <begin position="40"/>
        <end position="448"/>
    </location>
</feature>
<evidence type="ECO:0000256" key="7">
    <source>
        <dbReference type="ARBA" id="ARBA00022989"/>
    </source>
</evidence>
<keyword evidence="15" id="KW-1185">Reference proteome</keyword>
<dbReference type="Pfam" id="PF07690">
    <property type="entry name" value="MFS_1"/>
    <property type="match status" value="1"/>
</dbReference>
<dbReference type="SUPFAM" id="SSF103473">
    <property type="entry name" value="MFS general substrate transporter"/>
    <property type="match status" value="1"/>
</dbReference>
<feature type="transmembrane region" description="Helical" evidence="12">
    <location>
        <begin position="360"/>
        <end position="379"/>
    </location>
</feature>
<gene>
    <name evidence="14" type="primary">proP_1</name>
    <name evidence="14" type="ORF">NCTC10821_00128</name>
</gene>
<dbReference type="Proteomes" id="UP000254978">
    <property type="component" value="Unassembled WGS sequence"/>
</dbReference>
<comment type="function">
    <text evidence="9">May be a proton symporter involved in the uptake of osmolytes such as proline and glycine betaine.</text>
</comment>
<feature type="transmembrane region" description="Helical" evidence="12">
    <location>
        <begin position="270"/>
        <end position="288"/>
    </location>
</feature>
<evidence type="ECO:0000256" key="3">
    <source>
        <dbReference type="ARBA" id="ARBA00022448"/>
    </source>
</evidence>
<feature type="transmembrane region" description="Helical" evidence="12">
    <location>
        <begin position="177"/>
        <end position="200"/>
    </location>
</feature>